<dbReference type="EMBL" id="MUKB01000069">
    <property type="protein sequence ID" value="OPX17861.1"/>
    <property type="molecule type" value="Genomic_DNA"/>
</dbReference>
<dbReference type="AlphaFoldDB" id="A0A1V4QFT9"/>
<dbReference type="Proteomes" id="UP000191663">
    <property type="component" value="Unassembled WGS sequence"/>
</dbReference>
<gene>
    <name evidence="1" type="ORF">BXT86_04210</name>
</gene>
<accession>A0A1V4QFT9</accession>
<organism evidence="1 2">
    <name type="scientific">candidate division WOR-3 bacterium 4484_100</name>
    <dbReference type="NCBI Taxonomy" id="1936077"/>
    <lineage>
        <taxon>Bacteria</taxon>
        <taxon>Bacteria division WOR-3</taxon>
    </lineage>
</organism>
<evidence type="ECO:0000313" key="2">
    <source>
        <dbReference type="Proteomes" id="UP000191663"/>
    </source>
</evidence>
<proteinExistence type="predicted"/>
<sequence length="62" mass="6279">MLVIACQKAENELGIVPGAPDGIGAGNLPTVTNINPGNGQELVDQNSSQAGIQGTIEITFSD</sequence>
<feature type="non-terminal residue" evidence="1">
    <location>
        <position position="62"/>
    </location>
</feature>
<protein>
    <submittedName>
        <fullName evidence="1">Uncharacterized protein</fullName>
    </submittedName>
</protein>
<comment type="caution">
    <text evidence="1">The sequence shown here is derived from an EMBL/GenBank/DDBJ whole genome shotgun (WGS) entry which is preliminary data.</text>
</comment>
<reference evidence="2" key="1">
    <citation type="submission" date="2017-01" db="EMBL/GenBank/DDBJ databases">
        <title>Novel pathways for hydrocarbon cycling and metabolic interdependencies in hydrothermal sediment communities.</title>
        <authorList>
            <person name="Dombrowski N."/>
            <person name="Seitz K."/>
            <person name="Teske A."/>
            <person name="Baker B."/>
        </authorList>
    </citation>
    <scope>NUCLEOTIDE SEQUENCE [LARGE SCALE GENOMIC DNA]</scope>
</reference>
<evidence type="ECO:0000313" key="1">
    <source>
        <dbReference type="EMBL" id="OPX17861.1"/>
    </source>
</evidence>
<name>A0A1V4QFT9_UNCW3</name>